<protein>
    <submittedName>
        <fullName evidence="2">Uncharacterized protein</fullName>
    </submittedName>
</protein>
<evidence type="ECO:0000313" key="3">
    <source>
        <dbReference type="Proteomes" id="UP000237000"/>
    </source>
</evidence>
<proteinExistence type="predicted"/>
<feature type="region of interest" description="Disordered" evidence="1">
    <location>
        <begin position="47"/>
        <end position="88"/>
    </location>
</feature>
<dbReference type="Proteomes" id="UP000237000">
    <property type="component" value="Unassembled WGS sequence"/>
</dbReference>
<dbReference type="EMBL" id="JXTC01000448">
    <property type="protein sequence ID" value="PON53214.1"/>
    <property type="molecule type" value="Genomic_DNA"/>
</dbReference>
<feature type="compositionally biased region" description="Basic residues" evidence="1">
    <location>
        <begin position="13"/>
        <end position="24"/>
    </location>
</feature>
<gene>
    <name evidence="2" type="ORF">TorRG33x02_306010</name>
</gene>
<feature type="region of interest" description="Disordered" evidence="1">
    <location>
        <begin position="1"/>
        <end position="24"/>
    </location>
</feature>
<dbReference type="AlphaFoldDB" id="A0A2P5BWN4"/>
<feature type="compositionally biased region" description="Polar residues" evidence="1">
    <location>
        <begin position="77"/>
        <end position="88"/>
    </location>
</feature>
<evidence type="ECO:0000256" key="1">
    <source>
        <dbReference type="SAM" id="MobiDB-lite"/>
    </source>
</evidence>
<organism evidence="2 3">
    <name type="scientific">Trema orientale</name>
    <name type="common">Charcoal tree</name>
    <name type="synonym">Celtis orientalis</name>
    <dbReference type="NCBI Taxonomy" id="63057"/>
    <lineage>
        <taxon>Eukaryota</taxon>
        <taxon>Viridiplantae</taxon>
        <taxon>Streptophyta</taxon>
        <taxon>Embryophyta</taxon>
        <taxon>Tracheophyta</taxon>
        <taxon>Spermatophyta</taxon>
        <taxon>Magnoliopsida</taxon>
        <taxon>eudicotyledons</taxon>
        <taxon>Gunneridae</taxon>
        <taxon>Pentapetalae</taxon>
        <taxon>rosids</taxon>
        <taxon>fabids</taxon>
        <taxon>Rosales</taxon>
        <taxon>Cannabaceae</taxon>
        <taxon>Trema</taxon>
    </lineage>
</organism>
<keyword evidence="3" id="KW-1185">Reference proteome</keyword>
<feature type="compositionally biased region" description="Pro residues" evidence="1">
    <location>
        <begin position="64"/>
        <end position="74"/>
    </location>
</feature>
<dbReference type="InParanoid" id="A0A2P5BWN4"/>
<sequence length="88" mass="8887">MERSSDPKLNSQPKRKPPPKRGQIKLRIIKSLVGSAVSVASAAAAGLGGAKRTIDGEPLSPIASPAPAPAPAPAPSGYTSDAHSDYSS</sequence>
<comment type="caution">
    <text evidence="2">The sequence shown here is derived from an EMBL/GenBank/DDBJ whole genome shotgun (WGS) entry which is preliminary data.</text>
</comment>
<name>A0A2P5BWN4_TREOI</name>
<reference evidence="3" key="1">
    <citation type="submission" date="2016-06" db="EMBL/GenBank/DDBJ databases">
        <title>Parallel loss of symbiosis genes in relatives of nitrogen-fixing non-legume Parasponia.</title>
        <authorList>
            <person name="Van Velzen R."/>
            <person name="Holmer R."/>
            <person name="Bu F."/>
            <person name="Rutten L."/>
            <person name="Van Zeijl A."/>
            <person name="Liu W."/>
            <person name="Santuari L."/>
            <person name="Cao Q."/>
            <person name="Sharma T."/>
            <person name="Shen D."/>
            <person name="Roswanjaya Y."/>
            <person name="Wardhani T."/>
            <person name="Kalhor M.S."/>
            <person name="Jansen J."/>
            <person name="Van den Hoogen J."/>
            <person name="Gungor B."/>
            <person name="Hartog M."/>
            <person name="Hontelez J."/>
            <person name="Verver J."/>
            <person name="Yang W.-C."/>
            <person name="Schijlen E."/>
            <person name="Repin R."/>
            <person name="Schilthuizen M."/>
            <person name="Schranz E."/>
            <person name="Heidstra R."/>
            <person name="Miyata K."/>
            <person name="Fedorova E."/>
            <person name="Kohlen W."/>
            <person name="Bisseling T."/>
            <person name="Smit S."/>
            <person name="Geurts R."/>
        </authorList>
    </citation>
    <scope>NUCLEOTIDE SEQUENCE [LARGE SCALE GENOMIC DNA]</scope>
    <source>
        <strain evidence="3">cv. RG33-2</strain>
    </source>
</reference>
<accession>A0A2P5BWN4</accession>
<evidence type="ECO:0000313" key="2">
    <source>
        <dbReference type="EMBL" id="PON53214.1"/>
    </source>
</evidence>